<dbReference type="OrthoDB" id="5801306at2"/>
<evidence type="ECO:0000313" key="2">
    <source>
        <dbReference type="EMBL" id="MBB4615776.1"/>
    </source>
</evidence>
<name>A0A7W7AF99_9SPHN</name>
<dbReference type="GO" id="GO:0003677">
    <property type="term" value="F:DNA binding"/>
    <property type="evidence" value="ECO:0007669"/>
    <property type="project" value="UniProtKB-KW"/>
</dbReference>
<feature type="domain" description="WGR" evidence="1">
    <location>
        <begin position="8"/>
        <end position="83"/>
    </location>
</feature>
<keyword evidence="2" id="KW-0238">DNA-binding</keyword>
<evidence type="ECO:0000313" key="3">
    <source>
        <dbReference type="Proteomes" id="UP000538566"/>
    </source>
</evidence>
<dbReference type="RefSeq" id="WP_144907927.1">
    <property type="nucleotide sequence ID" value="NZ_JACHOA010000012.1"/>
</dbReference>
<organism evidence="2 3">
    <name type="scientific">Novosphingobium taihuense</name>
    <dbReference type="NCBI Taxonomy" id="260085"/>
    <lineage>
        <taxon>Bacteria</taxon>
        <taxon>Pseudomonadati</taxon>
        <taxon>Pseudomonadota</taxon>
        <taxon>Alphaproteobacteria</taxon>
        <taxon>Sphingomonadales</taxon>
        <taxon>Sphingomonadaceae</taxon>
        <taxon>Novosphingobium</taxon>
    </lineage>
</organism>
<gene>
    <name evidence="2" type="ORF">GGR37_004080</name>
</gene>
<proteinExistence type="predicted"/>
<dbReference type="CDD" id="cd07996">
    <property type="entry name" value="WGR_MMR_like"/>
    <property type="match status" value="1"/>
</dbReference>
<accession>A0A7W7AF99</accession>
<dbReference type="Proteomes" id="UP000538566">
    <property type="component" value="Unassembled WGS sequence"/>
</dbReference>
<dbReference type="SUPFAM" id="SSF142921">
    <property type="entry name" value="WGR domain-like"/>
    <property type="match status" value="1"/>
</dbReference>
<dbReference type="Gene3D" id="2.20.140.10">
    <property type="entry name" value="WGR domain"/>
    <property type="match status" value="1"/>
</dbReference>
<reference evidence="2 3" key="1">
    <citation type="submission" date="2020-08" db="EMBL/GenBank/DDBJ databases">
        <title>Genomic Encyclopedia of Type Strains, Phase IV (KMG-IV): sequencing the most valuable type-strain genomes for metagenomic binning, comparative biology and taxonomic classification.</title>
        <authorList>
            <person name="Goeker M."/>
        </authorList>
    </citation>
    <scope>NUCLEOTIDE SEQUENCE [LARGE SCALE GENOMIC DNA]</scope>
    <source>
        <strain evidence="2 3">DSM 17507</strain>
    </source>
</reference>
<dbReference type="Pfam" id="PF05406">
    <property type="entry name" value="WGR"/>
    <property type="match status" value="1"/>
</dbReference>
<protein>
    <submittedName>
        <fullName evidence="2">Putative DNA-binding WGR domain protein</fullName>
    </submittedName>
</protein>
<sequence>MVQSSTEAFIYLEATCPERNVARRYSISISRDLFGETIVDVSWGRIGSRGQGRAVSFSSSGDATTFAHKLLNRRKGAPKRIGTAYAVIDSYGWKAALEAKSPKQSL</sequence>
<dbReference type="InterPro" id="IPR008893">
    <property type="entry name" value="WGR_domain"/>
</dbReference>
<dbReference type="SMART" id="SM00773">
    <property type="entry name" value="WGR"/>
    <property type="match status" value="1"/>
</dbReference>
<dbReference type="InterPro" id="IPR049809">
    <property type="entry name" value="YehF/YfeS-like_WGR"/>
</dbReference>
<dbReference type="EMBL" id="JACHOA010000012">
    <property type="protein sequence ID" value="MBB4615776.1"/>
    <property type="molecule type" value="Genomic_DNA"/>
</dbReference>
<evidence type="ECO:0000259" key="1">
    <source>
        <dbReference type="SMART" id="SM00773"/>
    </source>
</evidence>
<comment type="caution">
    <text evidence="2">The sequence shown here is derived from an EMBL/GenBank/DDBJ whole genome shotgun (WGS) entry which is preliminary data.</text>
</comment>
<dbReference type="AlphaFoldDB" id="A0A7W7AF99"/>
<dbReference type="InterPro" id="IPR036930">
    <property type="entry name" value="WGR_dom_sf"/>
</dbReference>
<keyword evidence="3" id="KW-1185">Reference proteome</keyword>